<dbReference type="GO" id="GO:0009252">
    <property type="term" value="P:peptidoglycan biosynthetic process"/>
    <property type="evidence" value="ECO:0007669"/>
    <property type="project" value="UniProtKB-UniRule"/>
</dbReference>
<proteinExistence type="inferred from homology"/>
<comment type="similarity">
    <text evidence="7">Belongs to the transglycosylase MltG family.</text>
</comment>
<dbReference type="Proteomes" id="UP000319502">
    <property type="component" value="Unassembled WGS sequence"/>
</dbReference>
<dbReference type="Pfam" id="PF02618">
    <property type="entry name" value="YceG"/>
    <property type="match status" value="1"/>
</dbReference>
<dbReference type="Gene3D" id="3.30.1490.480">
    <property type="entry name" value="Endolytic murein transglycosylase"/>
    <property type="match status" value="1"/>
</dbReference>
<gene>
    <name evidence="7 8" type="primary">mltG</name>
    <name evidence="8" type="ORF">FHP91_16780</name>
</gene>
<keyword evidence="2 7" id="KW-0812">Transmembrane</keyword>
<keyword evidence="1 7" id="KW-1003">Cell membrane</keyword>
<dbReference type="CDD" id="cd08010">
    <property type="entry name" value="MltG_like"/>
    <property type="match status" value="1"/>
</dbReference>
<evidence type="ECO:0000256" key="1">
    <source>
        <dbReference type="ARBA" id="ARBA00022475"/>
    </source>
</evidence>
<dbReference type="NCBIfam" id="TIGR00247">
    <property type="entry name" value="endolytic transglycosylase MltG"/>
    <property type="match status" value="1"/>
</dbReference>
<dbReference type="PANTHER" id="PTHR30518:SF2">
    <property type="entry name" value="ENDOLYTIC MUREIN TRANSGLYCOSYLASE"/>
    <property type="match status" value="1"/>
</dbReference>
<comment type="function">
    <text evidence="7">Functions as a peptidoglycan terminase that cleaves nascent peptidoglycan strands endolytically to terminate their elongation.</text>
</comment>
<organism evidence="8 9">
    <name type="scientific">Denitromonas halophila</name>
    <dbReference type="NCBI Taxonomy" id="1629404"/>
    <lineage>
        <taxon>Bacteria</taxon>
        <taxon>Pseudomonadati</taxon>
        <taxon>Pseudomonadota</taxon>
        <taxon>Betaproteobacteria</taxon>
        <taxon>Rhodocyclales</taxon>
        <taxon>Zoogloeaceae</taxon>
        <taxon>Denitromonas</taxon>
    </lineage>
</organism>
<accession>A0A557QKI8</accession>
<evidence type="ECO:0000256" key="6">
    <source>
        <dbReference type="ARBA" id="ARBA00023316"/>
    </source>
</evidence>
<evidence type="ECO:0000256" key="2">
    <source>
        <dbReference type="ARBA" id="ARBA00022692"/>
    </source>
</evidence>
<keyword evidence="6 7" id="KW-0961">Cell wall biogenesis/degradation</keyword>
<keyword evidence="4 7" id="KW-0472">Membrane</keyword>
<keyword evidence="5 7" id="KW-0456">Lyase</keyword>
<sequence>MKKRLILLALMLPVLVIAAAAASLVWLIDQPLTVANERVEVQIPRGASMRQAANAVADAGVSVSPSTLYWFARVGGHANRIKAGSYAFENGVSPRQIVEKLVRGDVLLQSLALIEGWSFRQVRALLDGHADLAHDSKGMDEGELLRQIGASEAHPEGLFFPDTYHFERGTSDLDLLRQAYGQMQSRLNDLWSKRAEGLPLKSPYEALILASIIEKETGQGADRPLISSVFINRLRVGMLLQTDPTVIYGMGEKFDGNLRRRDLETDTPYNTYTRAGLPPTPIAMPGGAAIEAALNPAESDFYYFVARGDGSSEFSKNLAQHNRAVREFQLSQKRKGS</sequence>
<dbReference type="OrthoDB" id="9814591at2"/>
<dbReference type="EC" id="4.2.2.29" evidence="7"/>
<comment type="catalytic activity">
    <reaction evidence="7">
        <text>a peptidoglycan chain = a peptidoglycan chain with N-acetyl-1,6-anhydromuramyl-[peptide] at the reducing end + a peptidoglycan chain with N-acetylglucosamine at the non-reducing end.</text>
        <dbReference type="EC" id="4.2.2.29"/>
    </reaction>
</comment>
<dbReference type="GO" id="GO:0008932">
    <property type="term" value="F:lytic endotransglycosylase activity"/>
    <property type="evidence" value="ECO:0007669"/>
    <property type="project" value="UniProtKB-UniRule"/>
</dbReference>
<dbReference type="PANTHER" id="PTHR30518">
    <property type="entry name" value="ENDOLYTIC MUREIN TRANSGLYCOSYLASE"/>
    <property type="match status" value="1"/>
</dbReference>
<name>A0A557QKI8_9RHOO</name>
<evidence type="ECO:0000313" key="8">
    <source>
        <dbReference type="EMBL" id="TVO53425.1"/>
    </source>
</evidence>
<reference evidence="8 9" key="1">
    <citation type="submission" date="2019-07" db="EMBL/GenBank/DDBJ databases">
        <title>The pathways for chlorine oxyanion respiration interact through the shared metabolite chlorate.</title>
        <authorList>
            <person name="Barnum T.P."/>
            <person name="Cheng Y."/>
            <person name="Hill K.A."/>
            <person name="Lucas L.N."/>
            <person name="Carlson H.K."/>
            <person name="Coates J.D."/>
        </authorList>
    </citation>
    <scope>NUCLEOTIDE SEQUENCE [LARGE SCALE GENOMIC DNA]</scope>
    <source>
        <strain evidence="8 9">SFB-3</strain>
    </source>
</reference>
<dbReference type="GO" id="GO:0005886">
    <property type="term" value="C:plasma membrane"/>
    <property type="evidence" value="ECO:0007669"/>
    <property type="project" value="UniProtKB-UniRule"/>
</dbReference>
<dbReference type="Gene3D" id="3.30.160.60">
    <property type="entry name" value="Classic Zinc Finger"/>
    <property type="match status" value="1"/>
</dbReference>
<keyword evidence="9" id="KW-1185">Reference proteome</keyword>
<evidence type="ECO:0000256" key="7">
    <source>
        <dbReference type="HAMAP-Rule" id="MF_02065"/>
    </source>
</evidence>
<dbReference type="InterPro" id="IPR003770">
    <property type="entry name" value="MLTG-like"/>
</dbReference>
<dbReference type="AlphaFoldDB" id="A0A557QKI8"/>
<protein>
    <recommendedName>
        <fullName evidence="7">Endolytic murein transglycosylase</fullName>
        <ecNumber evidence="7">4.2.2.29</ecNumber>
    </recommendedName>
    <alternativeName>
        <fullName evidence="7">Peptidoglycan lytic transglycosylase</fullName>
    </alternativeName>
    <alternativeName>
        <fullName evidence="7">Peptidoglycan polymerization terminase</fullName>
    </alternativeName>
</protein>
<evidence type="ECO:0000256" key="4">
    <source>
        <dbReference type="ARBA" id="ARBA00023136"/>
    </source>
</evidence>
<evidence type="ECO:0000256" key="3">
    <source>
        <dbReference type="ARBA" id="ARBA00022989"/>
    </source>
</evidence>
<evidence type="ECO:0000256" key="5">
    <source>
        <dbReference type="ARBA" id="ARBA00023239"/>
    </source>
</evidence>
<dbReference type="GO" id="GO:0071555">
    <property type="term" value="P:cell wall organization"/>
    <property type="evidence" value="ECO:0007669"/>
    <property type="project" value="UniProtKB-KW"/>
</dbReference>
<keyword evidence="7" id="KW-0997">Cell inner membrane</keyword>
<dbReference type="EMBL" id="VMNK01000015">
    <property type="protein sequence ID" value="TVO53425.1"/>
    <property type="molecule type" value="Genomic_DNA"/>
</dbReference>
<keyword evidence="3 7" id="KW-1133">Transmembrane helix</keyword>
<comment type="caution">
    <text evidence="8">The sequence shown here is derived from an EMBL/GenBank/DDBJ whole genome shotgun (WGS) entry which is preliminary data.</text>
</comment>
<dbReference type="HAMAP" id="MF_02065">
    <property type="entry name" value="MltG"/>
    <property type="match status" value="1"/>
</dbReference>
<dbReference type="RefSeq" id="WP_144310654.1">
    <property type="nucleotide sequence ID" value="NZ_VMNK01000015.1"/>
</dbReference>
<evidence type="ECO:0000313" key="9">
    <source>
        <dbReference type="Proteomes" id="UP000319502"/>
    </source>
</evidence>
<feature type="site" description="Important for catalytic activity" evidence="7">
    <location>
        <position position="216"/>
    </location>
</feature>